<proteinExistence type="predicted"/>
<evidence type="ECO:0000256" key="1">
    <source>
        <dbReference type="SAM" id="MobiDB-lite"/>
    </source>
</evidence>
<dbReference type="AlphaFoldDB" id="A0A0L1JH87"/>
<dbReference type="OrthoDB" id="4505928at2759"/>
<name>A0A0L1JH87_ASPN3</name>
<dbReference type="STRING" id="1509407.A0A0L1JH87"/>
<organism evidence="2 3">
    <name type="scientific">Aspergillus nomiae NRRL (strain ATCC 15546 / NRRL 13137 / CBS 260.88 / M93)</name>
    <dbReference type="NCBI Taxonomy" id="1509407"/>
    <lineage>
        <taxon>Eukaryota</taxon>
        <taxon>Fungi</taxon>
        <taxon>Dikarya</taxon>
        <taxon>Ascomycota</taxon>
        <taxon>Pezizomycotina</taxon>
        <taxon>Eurotiomycetes</taxon>
        <taxon>Eurotiomycetidae</taxon>
        <taxon>Eurotiales</taxon>
        <taxon>Aspergillaceae</taxon>
        <taxon>Aspergillus</taxon>
        <taxon>Aspergillus subgen. Circumdati</taxon>
    </lineage>
</organism>
<reference evidence="2 3" key="1">
    <citation type="submission" date="2014-06" db="EMBL/GenBank/DDBJ databases">
        <title>The Genome of the Aflatoxigenic Filamentous Fungus Aspergillus nomius.</title>
        <authorList>
            <person name="Moore M.G."/>
            <person name="Shannon B.M."/>
            <person name="Brian M.M."/>
        </authorList>
    </citation>
    <scope>NUCLEOTIDE SEQUENCE [LARGE SCALE GENOMIC DNA]</scope>
    <source>
        <strain evidence="2 3">NRRL 13137</strain>
    </source>
</reference>
<dbReference type="RefSeq" id="XP_015412058.1">
    <property type="nucleotide sequence ID" value="XM_015545821.1"/>
</dbReference>
<evidence type="ECO:0000313" key="2">
    <source>
        <dbReference type="EMBL" id="KNG91135.1"/>
    </source>
</evidence>
<sequence length="250" mass="28314">MKTNSLNKRTITVKTDQIPPSLRIRDNQRRSRARRREYIQDLEERLHKFEALGVQATREVQAAGRKVAVENTLLRSLLKLRGVSDRDVQEYLTAHTANIFLPKLHSDAVLEARLPPWKPSSLNTVREGSSQFSSLNPECNDPLHEMNDTESTPSLLSRAINQQVIISENQISDREQRVPVDSPTHGTSRLQSPSRNQGSGQATPCETAAEIIMSIRDYSDARDVRSELGCQSTSNCMVRNMDIFHLLDKR</sequence>
<accession>A0A0L1JH87</accession>
<comment type="caution">
    <text evidence="2">The sequence shown here is derived from an EMBL/GenBank/DDBJ whole genome shotgun (WGS) entry which is preliminary data.</text>
</comment>
<dbReference type="PANTHER" id="PTHR42070">
    <property type="entry name" value="FILAMENT ASSOCIATED PROTEIN, PUTATIVE (AFU_ORTHOLOGUE AFUA_8G06630)-RELATED"/>
    <property type="match status" value="1"/>
</dbReference>
<feature type="region of interest" description="Disordered" evidence="1">
    <location>
        <begin position="170"/>
        <end position="204"/>
    </location>
</feature>
<gene>
    <name evidence="2" type="ORF">ANOM_000563</name>
</gene>
<dbReference type="EMBL" id="JNOM01000005">
    <property type="protein sequence ID" value="KNG91135.1"/>
    <property type="molecule type" value="Genomic_DNA"/>
</dbReference>
<protein>
    <recommendedName>
        <fullName evidence="4">BZIP domain-containing protein</fullName>
    </recommendedName>
</protein>
<dbReference type="Proteomes" id="UP000037505">
    <property type="component" value="Unassembled WGS sequence"/>
</dbReference>
<dbReference type="PANTHER" id="PTHR42070:SF1">
    <property type="entry name" value="FILAMENT ASSOCIATED PROTEIN, PUTATIVE (AFU_ORTHOLOGUE AFUA_8G06630)-RELATED"/>
    <property type="match status" value="1"/>
</dbReference>
<feature type="compositionally biased region" description="Polar residues" evidence="1">
    <location>
        <begin position="184"/>
        <end position="204"/>
    </location>
</feature>
<evidence type="ECO:0000313" key="3">
    <source>
        <dbReference type="Proteomes" id="UP000037505"/>
    </source>
</evidence>
<dbReference type="GeneID" id="26802367"/>
<keyword evidence="3" id="KW-1185">Reference proteome</keyword>
<evidence type="ECO:0008006" key="4">
    <source>
        <dbReference type="Google" id="ProtNLM"/>
    </source>
</evidence>